<dbReference type="GO" id="GO:0003677">
    <property type="term" value="F:DNA binding"/>
    <property type="evidence" value="ECO:0007669"/>
    <property type="project" value="UniProtKB-UniRule"/>
</dbReference>
<organism evidence="13 14">
    <name type="scientific">Candidatus Azambacteria bacterium RIFCSPLOWO2_01_FULL_46_25</name>
    <dbReference type="NCBI Taxonomy" id="1797298"/>
    <lineage>
        <taxon>Bacteria</taxon>
        <taxon>Candidatus Azamiibacteriota</taxon>
    </lineage>
</organism>
<dbReference type="STRING" id="1797298.A2988_02490"/>
<dbReference type="Proteomes" id="UP000176650">
    <property type="component" value="Unassembled WGS sequence"/>
</dbReference>
<evidence type="ECO:0000256" key="3">
    <source>
        <dbReference type="ARBA" id="ARBA00022490"/>
    </source>
</evidence>
<protein>
    <recommendedName>
        <fullName evidence="9">Beta sliding clamp</fullName>
    </recommendedName>
</protein>
<dbReference type="NCBIfam" id="TIGR00663">
    <property type="entry name" value="dnan"/>
    <property type="match status" value="1"/>
</dbReference>
<evidence type="ECO:0000256" key="6">
    <source>
        <dbReference type="ARBA" id="ARBA00022705"/>
    </source>
</evidence>
<dbReference type="GO" id="GO:0003887">
    <property type="term" value="F:DNA-directed DNA polymerase activity"/>
    <property type="evidence" value="ECO:0007669"/>
    <property type="project" value="UniProtKB-UniRule"/>
</dbReference>
<evidence type="ECO:0000313" key="14">
    <source>
        <dbReference type="Proteomes" id="UP000176650"/>
    </source>
</evidence>
<keyword evidence="8" id="KW-0238">DNA-binding</keyword>
<dbReference type="InterPro" id="IPR022637">
    <property type="entry name" value="DNA_polIII_beta_cen"/>
</dbReference>
<dbReference type="InterPro" id="IPR001001">
    <property type="entry name" value="DNA_polIII_beta"/>
</dbReference>
<comment type="subcellular location">
    <subcellularLocation>
        <location evidence="1 9">Cytoplasm</location>
    </subcellularLocation>
</comment>
<dbReference type="SMART" id="SM00480">
    <property type="entry name" value="POL3Bc"/>
    <property type="match status" value="1"/>
</dbReference>
<comment type="subunit">
    <text evidence="9">Forms a ring-shaped head-to-tail homodimer around DNA.</text>
</comment>
<dbReference type="Pfam" id="PF02767">
    <property type="entry name" value="DNA_pol3_beta_2"/>
    <property type="match status" value="1"/>
</dbReference>
<dbReference type="InterPro" id="IPR046938">
    <property type="entry name" value="DNA_clamp_sf"/>
</dbReference>
<feature type="domain" description="DNA polymerase III beta sliding clamp N-terminal" evidence="10">
    <location>
        <begin position="1"/>
        <end position="118"/>
    </location>
</feature>
<dbReference type="GO" id="GO:0006271">
    <property type="term" value="P:DNA strand elongation involved in DNA replication"/>
    <property type="evidence" value="ECO:0007669"/>
    <property type="project" value="TreeGrafter"/>
</dbReference>
<dbReference type="AlphaFoldDB" id="A0A1F5BUV3"/>
<keyword evidence="6 9" id="KW-0235">DNA replication</keyword>
<evidence type="ECO:0000313" key="13">
    <source>
        <dbReference type="EMBL" id="OGD34373.1"/>
    </source>
</evidence>
<evidence type="ECO:0000256" key="7">
    <source>
        <dbReference type="ARBA" id="ARBA00022932"/>
    </source>
</evidence>
<dbReference type="CDD" id="cd00140">
    <property type="entry name" value="beta_clamp"/>
    <property type="match status" value="1"/>
</dbReference>
<dbReference type="EMBL" id="MEYS01000001">
    <property type="protein sequence ID" value="OGD34373.1"/>
    <property type="molecule type" value="Genomic_DNA"/>
</dbReference>
<feature type="domain" description="DNA polymerase III beta sliding clamp central" evidence="11">
    <location>
        <begin position="133"/>
        <end position="244"/>
    </location>
</feature>
<proteinExistence type="inferred from homology"/>
<evidence type="ECO:0000259" key="11">
    <source>
        <dbReference type="Pfam" id="PF02767"/>
    </source>
</evidence>
<evidence type="ECO:0000259" key="10">
    <source>
        <dbReference type="Pfam" id="PF00712"/>
    </source>
</evidence>
<dbReference type="GO" id="GO:0008408">
    <property type="term" value="F:3'-5' exonuclease activity"/>
    <property type="evidence" value="ECO:0007669"/>
    <property type="project" value="InterPro"/>
</dbReference>
<dbReference type="GO" id="GO:0009360">
    <property type="term" value="C:DNA polymerase III complex"/>
    <property type="evidence" value="ECO:0007669"/>
    <property type="project" value="InterPro"/>
</dbReference>
<comment type="function">
    <text evidence="9">Confers DNA tethering and processivity to DNA polymerases and other proteins. Acts as a clamp, forming a ring around DNA (a reaction catalyzed by the clamp-loading complex) which diffuses in an ATP-independent manner freely and bidirectionally along dsDNA. Initially characterized for its ability to contact the catalytic subunit of DNA polymerase III (Pol III), a complex, multichain enzyme responsible for most of the replicative synthesis in bacteria; Pol III exhibits 3'-5' exonuclease proofreading activity. The beta chain is required for initiation of replication as well as for processivity of DNA replication.</text>
</comment>
<dbReference type="Pfam" id="PF00712">
    <property type="entry name" value="DNA_pol3_beta"/>
    <property type="match status" value="1"/>
</dbReference>
<evidence type="ECO:0000256" key="2">
    <source>
        <dbReference type="ARBA" id="ARBA00010752"/>
    </source>
</evidence>
<evidence type="ECO:0000256" key="8">
    <source>
        <dbReference type="ARBA" id="ARBA00023125"/>
    </source>
</evidence>
<feature type="domain" description="DNA polymerase III beta sliding clamp C-terminal" evidence="12">
    <location>
        <begin position="247"/>
        <end position="366"/>
    </location>
</feature>
<dbReference type="PIRSF" id="PIRSF000804">
    <property type="entry name" value="DNA_pol_III_b"/>
    <property type="match status" value="1"/>
</dbReference>
<gene>
    <name evidence="13" type="ORF">A2988_02490</name>
</gene>
<dbReference type="Pfam" id="PF02768">
    <property type="entry name" value="DNA_pol3_beta_3"/>
    <property type="match status" value="1"/>
</dbReference>
<keyword evidence="3 9" id="KW-0963">Cytoplasm</keyword>
<dbReference type="SUPFAM" id="SSF55979">
    <property type="entry name" value="DNA clamp"/>
    <property type="match status" value="3"/>
</dbReference>
<evidence type="ECO:0000256" key="9">
    <source>
        <dbReference type="PIRNR" id="PIRNR000804"/>
    </source>
</evidence>
<evidence type="ECO:0000256" key="1">
    <source>
        <dbReference type="ARBA" id="ARBA00004496"/>
    </source>
</evidence>
<comment type="similarity">
    <text evidence="2 9">Belongs to the beta sliding clamp family.</text>
</comment>
<keyword evidence="4 9" id="KW-0808">Transferase</keyword>
<dbReference type="InterPro" id="IPR022634">
    <property type="entry name" value="DNA_polIII_beta_N"/>
</dbReference>
<evidence type="ECO:0000256" key="4">
    <source>
        <dbReference type="ARBA" id="ARBA00022679"/>
    </source>
</evidence>
<dbReference type="GO" id="GO:0005737">
    <property type="term" value="C:cytoplasm"/>
    <property type="evidence" value="ECO:0007669"/>
    <property type="project" value="UniProtKB-SubCell"/>
</dbReference>
<evidence type="ECO:0000259" key="12">
    <source>
        <dbReference type="Pfam" id="PF02768"/>
    </source>
</evidence>
<evidence type="ECO:0000256" key="5">
    <source>
        <dbReference type="ARBA" id="ARBA00022695"/>
    </source>
</evidence>
<dbReference type="PANTHER" id="PTHR30478">
    <property type="entry name" value="DNA POLYMERASE III SUBUNIT BETA"/>
    <property type="match status" value="1"/>
</dbReference>
<dbReference type="InterPro" id="IPR022635">
    <property type="entry name" value="DNA_polIII_beta_C"/>
</dbReference>
<keyword evidence="5 9" id="KW-0548">Nucleotidyltransferase</keyword>
<name>A0A1F5BUV3_9BACT</name>
<sequence length="368" mass="41271">MKIICLQENLKESLITLERATSKNQTMPILHNILLKTEKGMVSAFATDLEIGIEKHISCKIEKQGEVMIPVKTLLQFIQNLPNTRVGIETKNNTLHIETEQNKIKIPITSVNEFPLVPKIQPTKTITLQKGLVLKKALQQVLNSIATSYSLPEITGVLWVVEPYTLKLVSTDSFRLSEKVIFQKDTYTASHPATFIIPQKTAAELVRDIDTDEPIDISLNEHQIVFTMKNTTIISRLITGEYPKYEQIIPTTSKTVVELEKGEFVSQIKLASVFSSKINDVKVCVKKNKKTMEITSQDQGKGEFYAAINLPGVTGEDVEAVFNYKYLLEGLANIEDEDVVYELNGSASPAVFKTKTGDYRHVVMPIKT</sequence>
<accession>A0A1F5BUV3</accession>
<dbReference type="Gene3D" id="3.10.150.10">
    <property type="entry name" value="DNA Polymerase III, subunit A, domain 2"/>
    <property type="match status" value="1"/>
</dbReference>
<reference evidence="13 14" key="1">
    <citation type="journal article" date="2016" name="Nat. Commun.">
        <title>Thousands of microbial genomes shed light on interconnected biogeochemical processes in an aquifer system.</title>
        <authorList>
            <person name="Anantharaman K."/>
            <person name="Brown C.T."/>
            <person name="Hug L.A."/>
            <person name="Sharon I."/>
            <person name="Castelle C.J."/>
            <person name="Probst A.J."/>
            <person name="Thomas B.C."/>
            <person name="Singh A."/>
            <person name="Wilkins M.J."/>
            <person name="Karaoz U."/>
            <person name="Brodie E.L."/>
            <person name="Williams K.H."/>
            <person name="Hubbard S.S."/>
            <person name="Banfield J.F."/>
        </authorList>
    </citation>
    <scope>NUCLEOTIDE SEQUENCE [LARGE SCALE GENOMIC DNA]</scope>
</reference>
<dbReference type="PANTHER" id="PTHR30478:SF0">
    <property type="entry name" value="BETA SLIDING CLAMP"/>
    <property type="match status" value="1"/>
</dbReference>
<dbReference type="Gene3D" id="3.70.10.10">
    <property type="match status" value="1"/>
</dbReference>
<keyword evidence="7 9" id="KW-0239">DNA-directed DNA polymerase</keyword>
<comment type="caution">
    <text evidence="13">The sequence shown here is derived from an EMBL/GenBank/DDBJ whole genome shotgun (WGS) entry which is preliminary data.</text>
</comment>